<dbReference type="Pfam" id="PF14111">
    <property type="entry name" value="DUF4283"/>
    <property type="match status" value="1"/>
</dbReference>
<reference evidence="3 4" key="1">
    <citation type="journal article" date="2020" name="Mol. Biol. Evol.">
        <title>Distinct Expression and Methylation Patterns for Genes with Different Fates following a Single Whole-Genome Duplication in Flowering Plants.</title>
        <authorList>
            <person name="Shi T."/>
            <person name="Rahmani R.S."/>
            <person name="Gugger P.F."/>
            <person name="Wang M."/>
            <person name="Li H."/>
            <person name="Zhang Y."/>
            <person name="Li Z."/>
            <person name="Wang Q."/>
            <person name="Van de Peer Y."/>
            <person name="Marchal K."/>
            <person name="Chen J."/>
        </authorList>
    </citation>
    <scope>NUCLEOTIDE SEQUENCE [LARGE SCALE GENOMIC DNA]</scope>
    <source>
        <tissue evidence="3">Leaf</tissue>
    </source>
</reference>
<feature type="domain" description="DUF4283" evidence="1">
    <location>
        <begin position="51"/>
        <end position="112"/>
    </location>
</feature>
<dbReference type="Pfam" id="PF14392">
    <property type="entry name" value="zf-CCHC_4"/>
    <property type="match status" value="1"/>
</dbReference>
<dbReference type="PANTHER" id="PTHR31286">
    <property type="entry name" value="GLYCINE-RICH CELL WALL STRUCTURAL PROTEIN 1.8-LIKE"/>
    <property type="match status" value="1"/>
</dbReference>
<accession>A0A822ZWC0</accession>
<sequence>MDRQIAELGEELAQHATQLGSVYELNIEPETLDVVARTLRGRIFPRIQVNEDNIKTFVWNAWNPTTGVEVDHDDSGGWVFIFDKEEDMQRVLNGGPWFIHLSWMLIAKWREGLVWEKIKLWHQNLWVQLINAPRSHIFEKNCKLLVSPVGRVLDSPYSVSPGKPSRGRAIRMRVELDLRKPLFCDFFLKNTEKPTWTRFAYDGLTKLCFYCGLVGHQWKKCKQLPPGVPHEEVIKEMENRSLEAPGECM</sequence>
<gene>
    <name evidence="3" type="ORF">HUJ06_019124</name>
</gene>
<dbReference type="InterPro" id="IPR025558">
    <property type="entry name" value="DUF4283"/>
</dbReference>
<dbReference type="EMBL" id="DUZY01000008">
    <property type="protein sequence ID" value="DAD49187.1"/>
    <property type="molecule type" value="Genomic_DNA"/>
</dbReference>
<feature type="domain" description="Zinc knuckle CX2CX4HX4C" evidence="2">
    <location>
        <begin position="177"/>
        <end position="222"/>
    </location>
</feature>
<dbReference type="Proteomes" id="UP000607653">
    <property type="component" value="Unassembled WGS sequence"/>
</dbReference>
<dbReference type="InterPro" id="IPR025836">
    <property type="entry name" value="Zn_knuckle_CX2CX4HX4C"/>
</dbReference>
<dbReference type="InterPro" id="IPR036875">
    <property type="entry name" value="Znf_CCHC_sf"/>
</dbReference>
<proteinExistence type="predicted"/>
<evidence type="ECO:0000259" key="1">
    <source>
        <dbReference type="Pfam" id="PF14111"/>
    </source>
</evidence>
<dbReference type="InterPro" id="IPR040256">
    <property type="entry name" value="At4g02000-like"/>
</dbReference>
<evidence type="ECO:0000313" key="4">
    <source>
        <dbReference type="Proteomes" id="UP000607653"/>
    </source>
</evidence>
<dbReference type="SUPFAM" id="SSF57756">
    <property type="entry name" value="Retrovirus zinc finger-like domains"/>
    <property type="match status" value="1"/>
</dbReference>
<dbReference type="PANTHER" id="PTHR31286:SF180">
    <property type="entry name" value="OS10G0362600 PROTEIN"/>
    <property type="match status" value="1"/>
</dbReference>
<keyword evidence="4" id="KW-1185">Reference proteome</keyword>
<dbReference type="GO" id="GO:0003676">
    <property type="term" value="F:nucleic acid binding"/>
    <property type="evidence" value="ECO:0007669"/>
    <property type="project" value="InterPro"/>
</dbReference>
<comment type="caution">
    <text evidence="3">The sequence shown here is derived from an EMBL/GenBank/DDBJ whole genome shotgun (WGS) entry which is preliminary data.</text>
</comment>
<name>A0A822ZWC0_NELNU</name>
<evidence type="ECO:0000259" key="2">
    <source>
        <dbReference type="Pfam" id="PF14392"/>
    </source>
</evidence>
<protein>
    <recommendedName>
        <fullName evidence="5">CCHC-type domain-containing protein</fullName>
    </recommendedName>
</protein>
<organism evidence="3 4">
    <name type="scientific">Nelumbo nucifera</name>
    <name type="common">Sacred lotus</name>
    <dbReference type="NCBI Taxonomy" id="4432"/>
    <lineage>
        <taxon>Eukaryota</taxon>
        <taxon>Viridiplantae</taxon>
        <taxon>Streptophyta</taxon>
        <taxon>Embryophyta</taxon>
        <taxon>Tracheophyta</taxon>
        <taxon>Spermatophyta</taxon>
        <taxon>Magnoliopsida</taxon>
        <taxon>Proteales</taxon>
        <taxon>Nelumbonaceae</taxon>
        <taxon>Nelumbo</taxon>
    </lineage>
</organism>
<dbReference type="GO" id="GO:0008270">
    <property type="term" value="F:zinc ion binding"/>
    <property type="evidence" value="ECO:0007669"/>
    <property type="project" value="InterPro"/>
</dbReference>
<dbReference type="AlphaFoldDB" id="A0A822ZWC0"/>
<evidence type="ECO:0000313" key="3">
    <source>
        <dbReference type="EMBL" id="DAD49187.1"/>
    </source>
</evidence>
<evidence type="ECO:0008006" key="5">
    <source>
        <dbReference type="Google" id="ProtNLM"/>
    </source>
</evidence>